<dbReference type="Pfam" id="PF00567">
    <property type="entry name" value="TUDOR"/>
    <property type="match status" value="5"/>
</dbReference>
<dbReference type="PANTHER" id="PTHR18934:SF113">
    <property type="entry name" value="ATP-DEPENDENT RNA HELICASE TDRD9"/>
    <property type="match status" value="1"/>
</dbReference>
<dbReference type="CDD" id="cd17917">
    <property type="entry name" value="DEXHc_RHA-like"/>
    <property type="match status" value="1"/>
</dbReference>
<evidence type="ECO:0000256" key="9">
    <source>
        <dbReference type="ARBA" id="ARBA00022801"/>
    </source>
</evidence>
<evidence type="ECO:0000256" key="5">
    <source>
        <dbReference type="ARBA" id="ARBA00022473"/>
    </source>
</evidence>
<dbReference type="GO" id="GO:0031047">
    <property type="term" value="P:regulatory ncRNA-mediated gene silencing"/>
    <property type="evidence" value="ECO:0007669"/>
    <property type="project" value="UniProtKB-KW"/>
</dbReference>
<dbReference type="EC" id="3.6.4.13" evidence="3"/>
<evidence type="ECO:0000256" key="6">
    <source>
        <dbReference type="ARBA" id="ARBA00022490"/>
    </source>
</evidence>
<evidence type="ECO:0000256" key="15">
    <source>
        <dbReference type="ARBA" id="ARBA00047984"/>
    </source>
</evidence>
<dbReference type="Gene3D" id="1.20.120.1080">
    <property type="match status" value="1"/>
</dbReference>
<evidence type="ECO:0000256" key="4">
    <source>
        <dbReference type="ARBA" id="ARBA00013352"/>
    </source>
</evidence>
<dbReference type="InterPro" id="IPR027417">
    <property type="entry name" value="P-loop_NTPase"/>
</dbReference>
<keyword evidence="13" id="KW-0943">RNA-mediated gene silencing</keyword>
<feature type="compositionally biased region" description="Polar residues" evidence="17">
    <location>
        <begin position="2269"/>
        <end position="2282"/>
    </location>
</feature>
<keyword evidence="16" id="KW-0175">Coiled coil</keyword>
<feature type="region of interest" description="Disordered" evidence="17">
    <location>
        <begin position="148"/>
        <end position="175"/>
    </location>
</feature>
<evidence type="ECO:0000256" key="8">
    <source>
        <dbReference type="ARBA" id="ARBA00022782"/>
    </source>
</evidence>
<dbReference type="GO" id="GO:0007283">
    <property type="term" value="P:spermatogenesis"/>
    <property type="evidence" value="ECO:0007669"/>
    <property type="project" value="UniProtKB-KW"/>
</dbReference>
<keyword evidence="8" id="KW-0221">Differentiation</keyword>
<evidence type="ECO:0000256" key="10">
    <source>
        <dbReference type="ARBA" id="ARBA00022806"/>
    </source>
</evidence>
<dbReference type="InterPro" id="IPR001650">
    <property type="entry name" value="Helicase_C-like"/>
</dbReference>
<evidence type="ECO:0000256" key="14">
    <source>
        <dbReference type="ARBA" id="ARBA00023254"/>
    </source>
</evidence>
<feature type="compositionally biased region" description="Low complexity" evidence="17">
    <location>
        <begin position="74"/>
        <end position="88"/>
    </location>
</feature>
<dbReference type="SMART" id="SM00847">
    <property type="entry name" value="HA2"/>
    <property type="match status" value="1"/>
</dbReference>
<dbReference type="GO" id="GO:0016787">
    <property type="term" value="F:hydrolase activity"/>
    <property type="evidence" value="ECO:0007669"/>
    <property type="project" value="UniProtKB-KW"/>
</dbReference>
<feature type="coiled-coil region" evidence="16">
    <location>
        <begin position="1518"/>
        <end position="1545"/>
    </location>
</feature>
<evidence type="ECO:0000313" key="21">
    <source>
        <dbReference type="Proteomes" id="UP000183832"/>
    </source>
</evidence>
<evidence type="ECO:0000259" key="18">
    <source>
        <dbReference type="PROSITE" id="PS51192"/>
    </source>
</evidence>
<sequence>MTHIQNSEVLIKEYLAYRGFTNCLKSFELECRSDKNKSFRTDKILVMRTENETAQIRKLQEENAKLRQRLQVAQQQPGSSHQHQSRQQMFLEKKSKSITNPNEIIPFDIAPPQHLVDDFFIIAQESLHMSESQSRGFKSLIRNISSTSPVMGRKESVADGSKSKRSGSVGSETKQVQNMSNPVDLFFGDHDIEAPKPQFVAKFKIEPNKNDIKKRKRDDNSDGFEYSIQHRIKQEKRMHSTLYNLNIIKKEDSDSEEDFGIECKIENLDLPELNVYSRYNFNIPPKKLPILDKREMILNAIDRNPVIILTASAGTGKTSQVPQYILEESRKKGVNCNIIITQPRRIAATTVAKRVADERKCECGSLVGYQIGLEKQLDIEQNSDTRILYCTTGVLLQKLINDKSMRRYSHIILDEVHERKIDMDMLLIVIQLLLSRKNPTVKIILMSATIRSEKFANYFKTSLDKFGVGTIAAPILNLNLKQPFTIKIQYLDHLKSKLGVEQNILEISNPKISSNMYELAVNVIEFLVLKCHGKDFKPSFLVFLPGIQEINRFKNMILASSELENFQISILHSSIPLKDYVNAFNTSIDYKIILATNIAESSVTLPGIRYVIDFCLTKYKETDTATGITQLKVDWASKNSLIQRAGRVGRLEFGIVVRLIFEHQFNEFAEESKPEMQCVSLESIIPKTKQLGMGKPSNILALALDPPRKESIRNSILVLKEIGALTKYKRGKFDAEDGELTFIGDVITKLPLDVRISKLIVLGYMFSCLEDCVIIGCGLSSKNIFKQLPKNATISEATDHYKEQLTLGKGSGSDLILLFNAYREWQKAVREGLSGANEKKWCEMQYLDLRNLREMHELILDVKKRLSPLKMKIDEDFYDFTGNEKIFMIKICIAGAFFPNFYQFGGSAPDRDVYRMMNNLNPLSTVYFNKMPLNRIGKLYEQQVRDAIHNANIVDNGNEIKAYFDKNSSRIQVEFRPVDDKRSFVPGEVQFEVYSAMKMSKLDRGIELKIMDSSQEIEYATETNLVKVKNEKWEYQEKLLKASQQCIYPKLHHRFLTGVISHIENCGKFFFQPEKGINHIEIQQKLLENNCIQIQSLQETIDGNRLLLKHESVFKRCKIIEHPDEDDEIKKFRVLLIDYGKVIEGADFEDFYTCNQEDIVTRKEILQDVNELPVQCIECRLSNISPSPIKCPLGWSEESTEEFKKSIQNQKVKIEVLSFIDRIASVRVITTLEVTRGCHIVNDYMILKGFAHPSDECYMRLIDRLERDKRQKRNYREYRNIEDELADNFVKSPPLLYLTEKIKIDGPFSPLESQIYSVQRNDLINIKVEDSSINHVLLDPFPNDDIKKLLVAASVSQKENHVTLHHTTILPNVNGMACLLALIFSPHAEVRCASNKHRFTSILAGLGCDQEQVPNFEEHDSLIHVDVELSEIDFKDINDLRKNMSTLLEKNPVIKSEHSGNLTLRKKIIDLMYDIMTRERKSLKISYDACKWNWNDPEEFKYYVEEVYPPITQIGQLLPLSKDTKEELLKHVKELEREARGSCNEIITCRLSFINKQRRVMGNPSERKKSFTVKVTQLKISKPFLKVNVVNVEEKCYKSLSKLHELYDEAEGKDIKSLGEVCIANIEPGIYERCVVTQINAVDETVSLSFIDTGYNGILQRKKLRPFPSSSSLKKMASVYREVILAHMIIDITTDKNYREKLIPLHDLIIGKQFEMSIIGQNEAGRFAELKLIPGGTLIDFVFNHLKLSQILKPIKLELQIQKMLDTKKHVDQFNNERGFNLNTLAESPEKNNSQINFSMIKPHSVRITAYDSNEPLRFYVQFTSQDDEYQKFQLNLQSLKEKLTHFHPIPPAGTKCLVIKDKEVFRAIVRLPKKIIPRRQILVHLLENGASVIVQPNQIFEIPKEVADVKPFAQQFKLNGCEDIRRKGLLWSEIEFYFQHITKQKLLTLKIVSQEGPVPSCKLYHETTEIFEELENWDPNSLRYPPDNILLDKEYQITVTTVISLNQFYTQISKGSEANQLESLCEKLSLFNSPVLRNPMPGEACIIKSENENIRGIVTGRSTSRILTVKAVDYGFSEEYAEHEVRIIVKDLLKYPPFAYRCCLRHSMNNEVTETATRDFKNACIQFTEFQMKIQRFTPEAYIVDLEELRDGQNIVNFLNGVDSSIHHNSDWTENSALSSNFNYFNRRNDTPRPNNSISVCTLEESPEKTLENSSLNEDDIRNSTIKQTAFENETDWDLEQSKREATNDGNDDVVIDDPWGSRENDSEASVEQTANKNYIPSSSSSGVSVGNNECHNEKLERVRITAVTTINDFTIQKISDINSYNLYRRELQASAQAQQPLTWVYTNSYCLAWQPFNEEWCRAIVKDADINDMNKFLVTVKCLDDGTSFTIDDRSKLKQTNIPILFKNCFGLQCSLPVRYKARNEDESTKYLTDLVRSENLSFKVISKMDDTNIIELFHNGKNVGDELVARKIAVRQVVVPNGLAIIRHVNNTQDFSIQMLNDGGLLQKVNSYIEKYTKVSVRLPDSGKIVLAQLIENSRWNRAKILHRKENGHQVYFIDLGCEGSVRNIGEITDQNILDIPPLAYRCAHELPFQVKQFSDVIEKKFKDKFKNGNRNVDVVLRKPGDRKAQVKLVDNESAFLNNILPQQFDLFNAINNAEFVSSCDQSFENES</sequence>
<gene>
    <name evidence="20" type="ORF">CLUMA_CG019088</name>
</gene>
<dbReference type="GO" id="GO:0005737">
    <property type="term" value="C:cytoplasm"/>
    <property type="evidence" value="ECO:0007669"/>
    <property type="project" value="UniProtKB-SubCell"/>
</dbReference>
<feature type="compositionally biased region" description="Low complexity" evidence="17">
    <location>
        <begin position="2283"/>
        <end position="2294"/>
    </location>
</feature>
<evidence type="ECO:0000256" key="16">
    <source>
        <dbReference type="SAM" id="Coils"/>
    </source>
</evidence>
<dbReference type="CDD" id="cd18791">
    <property type="entry name" value="SF2_C_RHA"/>
    <property type="match status" value="1"/>
</dbReference>
<dbReference type="InterPro" id="IPR011545">
    <property type="entry name" value="DEAD/DEAH_box_helicase_dom"/>
</dbReference>
<dbReference type="SMART" id="SM00490">
    <property type="entry name" value="HELICc"/>
    <property type="match status" value="1"/>
</dbReference>
<evidence type="ECO:0000256" key="11">
    <source>
        <dbReference type="ARBA" id="ARBA00022840"/>
    </source>
</evidence>
<feature type="domain" description="Helicase ATP-binding" evidence="18">
    <location>
        <begin position="298"/>
        <end position="468"/>
    </location>
</feature>
<dbReference type="Gene3D" id="3.40.50.300">
    <property type="entry name" value="P-loop containing nucleotide triphosphate hydrolases"/>
    <property type="match status" value="2"/>
</dbReference>
<evidence type="ECO:0000256" key="13">
    <source>
        <dbReference type="ARBA" id="ARBA00023158"/>
    </source>
</evidence>
<keyword evidence="12" id="KW-0744">Spermatogenesis</keyword>
<keyword evidence="5" id="KW-0217">Developmental protein</keyword>
<keyword evidence="9" id="KW-0378">Hydrolase</keyword>
<comment type="catalytic activity">
    <reaction evidence="15">
        <text>ATP + H2O = ADP + phosphate + H(+)</text>
        <dbReference type="Rhea" id="RHEA:13065"/>
        <dbReference type="ChEBI" id="CHEBI:15377"/>
        <dbReference type="ChEBI" id="CHEBI:15378"/>
        <dbReference type="ChEBI" id="CHEBI:30616"/>
        <dbReference type="ChEBI" id="CHEBI:43474"/>
        <dbReference type="ChEBI" id="CHEBI:456216"/>
        <dbReference type="EC" id="3.6.4.13"/>
    </reaction>
</comment>
<protein>
    <recommendedName>
        <fullName evidence="4">Probable ATP-dependent RNA helicase spindle-E</fullName>
        <ecNumber evidence="3">3.6.4.13</ecNumber>
    </recommendedName>
</protein>
<dbReference type="OrthoDB" id="66977at2759"/>
<dbReference type="InterPro" id="IPR014001">
    <property type="entry name" value="Helicase_ATP-bd"/>
</dbReference>
<dbReference type="Gene3D" id="2.30.30.140">
    <property type="match status" value="4"/>
</dbReference>
<name>A0A1J1J309_9DIPT</name>
<feature type="domain" description="Helicase C-terminal" evidence="19">
    <location>
        <begin position="523"/>
        <end position="692"/>
    </location>
</feature>
<dbReference type="InterPro" id="IPR002999">
    <property type="entry name" value="Tudor"/>
</dbReference>
<evidence type="ECO:0000256" key="12">
    <source>
        <dbReference type="ARBA" id="ARBA00022871"/>
    </source>
</evidence>
<evidence type="ECO:0000256" key="2">
    <source>
        <dbReference type="ARBA" id="ARBA00008792"/>
    </source>
</evidence>
<keyword evidence="11" id="KW-0067">ATP-binding</keyword>
<feature type="compositionally biased region" description="Polar residues" evidence="17">
    <location>
        <begin position="2188"/>
        <end position="2201"/>
    </location>
</feature>
<dbReference type="PROSITE" id="PS51192">
    <property type="entry name" value="HELICASE_ATP_BIND_1"/>
    <property type="match status" value="1"/>
</dbReference>
<dbReference type="InterPro" id="IPR007502">
    <property type="entry name" value="Helicase-assoc_dom"/>
</dbReference>
<keyword evidence="21" id="KW-1185">Reference proteome</keyword>
<organism evidence="20 21">
    <name type="scientific">Clunio marinus</name>
    <dbReference type="NCBI Taxonomy" id="568069"/>
    <lineage>
        <taxon>Eukaryota</taxon>
        <taxon>Metazoa</taxon>
        <taxon>Ecdysozoa</taxon>
        <taxon>Arthropoda</taxon>
        <taxon>Hexapoda</taxon>
        <taxon>Insecta</taxon>
        <taxon>Pterygota</taxon>
        <taxon>Neoptera</taxon>
        <taxon>Endopterygota</taxon>
        <taxon>Diptera</taxon>
        <taxon>Nematocera</taxon>
        <taxon>Chironomoidea</taxon>
        <taxon>Chironomidae</taxon>
        <taxon>Clunio</taxon>
    </lineage>
</organism>
<dbReference type="Proteomes" id="UP000183832">
    <property type="component" value="Unassembled WGS sequence"/>
</dbReference>
<evidence type="ECO:0000259" key="19">
    <source>
        <dbReference type="PROSITE" id="PS51194"/>
    </source>
</evidence>
<dbReference type="InterPro" id="IPR035437">
    <property type="entry name" value="SNase_OB-fold_sf"/>
</dbReference>
<feature type="compositionally biased region" description="Polar residues" evidence="17">
    <location>
        <begin position="2224"/>
        <end position="2233"/>
    </location>
</feature>
<dbReference type="GO" id="GO:0005524">
    <property type="term" value="F:ATP binding"/>
    <property type="evidence" value="ECO:0007669"/>
    <property type="project" value="UniProtKB-KW"/>
</dbReference>
<dbReference type="Pfam" id="PF00270">
    <property type="entry name" value="DEAD"/>
    <property type="match status" value="1"/>
</dbReference>
<dbReference type="GO" id="GO:0003724">
    <property type="term" value="F:RNA helicase activity"/>
    <property type="evidence" value="ECO:0007669"/>
    <property type="project" value="UniProtKB-EC"/>
</dbReference>
<dbReference type="EMBL" id="CVRI01000066">
    <property type="protein sequence ID" value="CRL06172.1"/>
    <property type="molecule type" value="Genomic_DNA"/>
</dbReference>
<keyword evidence="10" id="KW-0347">Helicase</keyword>
<dbReference type="GO" id="GO:0051321">
    <property type="term" value="P:meiotic cell cycle"/>
    <property type="evidence" value="ECO:0007669"/>
    <property type="project" value="UniProtKB-KW"/>
</dbReference>
<dbReference type="SUPFAM" id="SSF52540">
    <property type="entry name" value="P-loop containing nucleoside triphosphate hydrolases"/>
    <property type="match status" value="1"/>
</dbReference>
<reference evidence="20 21" key="1">
    <citation type="submission" date="2015-04" db="EMBL/GenBank/DDBJ databases">
        <authorList>
            <person name="Syromyatnikov M.Y."/>
            <person name="Popov V.N."/>
        </authorList>
    </citation>
    <scope>NUCLEOTIDE SEQUENCE [LARGE SCALE GENOMIC DNA]</scope>
</reference>
<dbReference type="InterPro" id="IPR002464">
    <property type="entry name" value="DNA/RNA_helicase_DEAH_CS"/>
</dbReference>
<comment type="similarity">
    <text evidence="2">Belongs to the DEAD box helicase family. DEAH subfamily.</text>
</comment>
<dbReference type="STRING" id="568069.A0A1J1J309"/>
<keyword evidence="6" id="KW-0963">Cytoplasm</keyword>
<proteinExistence type="inferred from homology"/>
<dbReference type="CDD" id="cd20379">
    <property type="entry name" value="Tudor_dTUD-like"/>
    <property type="match status" value="2"/>
</dbReference>
<evidence type="ECO:0000256" key="7">
    <source>
        <dbReference type="ARBA" id="ARBA00022741"/>
    </source>
</evidence>
<feature type="region of interest" description="Disordered" evidence="17">
    <location>
        <begin position="2188"/>
        <end position="2294"/>
    </location>
</feature>
<dbReference type="GO" id="GO:0003723">
    <property type="term" value="F:RNA binding"/>
    <property type="evidence" value="ECO:0007669"/>
    <property type="project" value="TreeGrafter"/>
</dbReference>
<evidence type="ECO:0000256" key="17">
    <source>
        <dbReference type="SAM" id="MobiDB-lite"/>
    </source>
</evidence>
<evidence type="ECO:0000256" key="3">
    <source>
        <dbReference type="ARBA" id="ARBA00012552"/>
    </source>
</evidence>
<dbReference type="PROSITE" id="PS51194">
    <property type="entry name" value="HELICASE_CTER"/>
    <property type="match status" value="1"/>
</dbReference>
<dbReference type="SUPFAM" id="SSF63748">
    <property type="entry name" value="Tudor/PWWP/MBT"/>
    <property type="match status" value="3"/>
</dbReference>
<keyword evidence="7" id="KW-0547">Nucleotide-binding</keyword>
<keyword evidence="14" id="KW-0469">Meiosis</keyword>
<dbReference type="GO" id="GO:0030154">
    <property type="term" value="P:cell differentiation"/>
    <property type="evidence" value="ECO:0007669"/>
    <property type="project" value="UniProtKB-KW"/>
</dbReference>
<accession>A0A1J1J309</accession>
<comment type="subcellular location">
    <subcellularLocation>
        <location evidence="1">Cytoplasm</location>
    </subcellularLocation>
</comment>
<dbReference type="Gene3D" id="2.40.50.90">
    <property type="match status" value="3"/>
</dbReference>
<evidence type="ECO:0000256" key="1">
    <source>
        <dbReference type="ARBA" id="ARBA00004496"/>
    </source>
</evidence>
<dbReference type="PROSITE" id="PS00690">
    <property type="entry name" value="DEAH_ATP_HELICASE"/>
    <property type="match status" value="1"/>
</dbReference>
<dbReference type="SMART" id="SM00487">
    <property type="entry name" value="DEXDc"/>
    <property type="match status" value="1"/>
</dbReference>
<dbReference type="Pfam" id="PF00271">
    <property type="entry name" value="Helicase_C"/>
    <property type="match status" value="1"/>
</dbReference>
<dbReference type="PANTHER" id="PTHR18934">
    <property type="entry name" value="ATP-DEPENDENT RNA HELICASE"/>
    <property type="match status" value="1"/>
</dbReference>
<feature type="region of interest" description="Disordered" evidence="17">
    <location>
        <begin position="69"/>
        <end position="89"/>
    </location>
</feature>
<evidence type="ECO:0000313" key="20">
    <source>
        <dbReference type="EMBL" id="CRL06172.1"/>
    </source>
</evidence>